<dbReference type="PANTHER" id="PTHR11629">
    <property type="entry name" value="VACUOLAR PROTON ATPASES"/>
    <property type="match status" value="1"/>
</dbReference>
<dbReference type="Proteomes" id="UP001203880">
    <property type="component" value="Unassembled WGS sequence"/>
</dbReference>
<organism evidence="9 10">
    <name type="scientific">Ruegeria spongiae</name>
    <dbReference type="NCBI Taxonomy" id="2942209"/>
    <lineage>
        <taxon>Bacteria</taxon>
        <taxon>Pseudomonadati</taxon>
        <taxon>Pseudomonadota</taxon>
        <taxon>Alphaproteobacteria</taxon>
        <taxon>Rhodobacterales</taxon>
        <taxon>Roseobacteraceae</taxon>
        <taxon>Ruegeria</taxon>
    </lineage>
</organism>
<keyword evidence="10" id="KW-1185">Reference proteome</keyword>
<evidence type="ECO:0000313" key="9">
    <source>
        <dbReference type="EMBL" id="MCL6285774.1"/>
    </source>
</evidence>
<dbReference type="EMBL" id="JAMFMB010000037">
    <property type="protein sequence ID" value="MCL6285774.1"/>
    <property type="molecule type" value="Genomic_DNA"/>
</dbReference>
<evidence type="ECO:0008006" key="11">
    <source>
        <dbReference type="Google" id="ProtNLM"/>
    </source>
</evidence>
<accession>A0ABT0Q7B5</accession>
<evidence type="ECO:0000256" key="7">
    <source>
        <dbReference type="ARBA" id="ARBA00023136"/>
    </source>
</evidence>
<gene>
    <name evidence="9" type="ORF">M3P21_19810</name>
</gene>
<comment type="similarity">
    <text evidence="2">Belongs to the V-ATPase 116 kDa subunit family.</text>
</comment>
<keyword evidence="7 8" id="KW-0472">Membrane</keyword>
<feature type="transmembrane region" description="Helical" evidence="8">
    <location>
        <begin position="484"/>
        <end position="502"/>
    </location>
</feature>
<evidence type="ECO:0000256" key="4">
    <source>
        <dbReference type="ARBA" id="ARBA00022692"/>
    </source>
</evidence>
<evidence type="ECO:0000256" key="6">
    <source>
        <dbReference type="ARBA" id="ARBA00023065"/>
    </source>
</evidence>
<comment type="caution">
    <text evidence="9">The sequence shown here is derived from an EMBL/GenBank/DDBJ whole genome shotgun (WGS) entry which is preliminary data.</text>
</comment>
<name>A0ABT0Q7B5_9RHOB</name>
<dbReference type="InterPro" id="IPR002490">
    <property type="entry name" value="V-ATPase_116kDa_su"/>
</dbReference>
<evidence type="ECO:0000313" key="10">
    <source>
        <dbReference type="Proteomes" id="UP001203880"/>
    </source>
</evidence>
<feature type="transmembrane region" description="Helical" evidence="8">
    <location>
        <begin position="355"/>
        <end position="378"/>
    </location>
</feature>
<feature type="transmembrane region" description="Helical" evidence="8">
    <location>
        <begin position="454"/>
        <end position="472"/>
    </location>
</feature>
<evidence type="ECO:0000256" key="1">
    <source>
        <dbReference type="ARBA" id="ARBA00004141"/>
    </source>
</evidence>
<keyword evidence="3" id="KW-0813">Transport</keyword>
<feature type="transmembrane region" description="Helical" evidence="8">
    <location>
        <begin position="541"/>
        <end position="565"/>
    </location>
</feature>
<comment type="subcellular location">
    <subcellularLocation>
        <location evidence="1">Membrane</location>
        <topology evidence="1">Multi-pass membrane protein</topology>
    </subcellularLocation>
</comment>
<evidence type="ECO:0000256" key="8">
    <source>
        <dbReference type="SAM" id="Phobius"/>
    </source>
</evidence>
<feature type="transmembrane region" description="Helical" evidence="8">
    <location>
        <begin position="320"/>
        <end position="343"/>
    </location>
</feature>
<dbReference type="PANTHER" id="PTHR11629:SF63">
    <property type="entry name" value="V-TYPE PROTON ATPASE SUBUNIT A"/>
    <property type="match status" value="1"/>
</dbReference>
<feature type="transmembrane region" description="Helical" evidence="8">
    <location>
        <begin position="508"/>
        <end position="529"/>
    </location>
</feature>
<keyword evidence="5 8" id="KW-1133">Transmembrane helix</keyword>
<reference evidence="9" key="1">
    <citation type="submission" date="2022-05" db="EMBL/GenBank/DDBJ databases">
        <authorList>
            <person name="Park J.-S."/>
        </authorList>
    </citation>
    <scope>NUCLEOTIDE SEQUENCE</scope>
    <source>
        <strain evidence="9">2012CJ41-6</strain>
    </source>
</reference>
<keyword evidence="6" id="KW-0406">Ion transport</keyword>
<dbReference type="RefSeq" id="WP_249712907.1">
    <property type="nucleotide sequence ID" value="NZ_JAMFMB010000037.1"/>
</dbReference>
<protein>
    <recommendedName>
        <fullName evidence="11">V-type ATP synthase subunit I</fullName>
    </recommendedName>
</protein>
<evidence type="ECO:0000256" key="3">
    <source>
        <dbReference type="ARBA" id="ARBA00022448"/>
    </source>
</evidence>
<keyword evidence="4 8" id="KW-0812">Transmembrane</keyword>
<sequence length="597" mass="65031">MSIARLKKISVIGRAADKDATLAQLQDLGAMHILPLSPPETQVEKKVSREAEDAYKALRFLAVVPGQRRQVRSNPEFDVEHFVASVLVLKDKLRAAQDRRDFLADRIDTMQPWGDFTFPPTEALAGLHLWFYELPLKNRESLQAVDLPWQIVGHDHRVLYVAVVSADEPRTDLLPVPRTHLGAKPITVLQGELEDAEIEIETLLGERMALTRFLTLLRSTLSKAETAAELAFAETQTFDDPDLFAIQGWVPEDHIAALEDICAEEGLAVLTSAPQPGEVPPTLIEQPDSEAAGVDMALFYQVPNYYAWDPSRVLIASFSLFFAMIIADAGYGFLILLGVLGFWRRLGATTHSRAWRTMLLILAGATVAYGVIVGSYFGVGPPEGGVLARFKLVDINDFTTMMRLSIIVGVAHVAFANLMAFLHKPSRSRYANLGWIGVVLGGLALWLSGQAGPVFQGGLGMMGLGLLVILVFSSDRPVTSGTDWLWRLAGGVQSLTGLMGLFGDVLSYMRLFALGLASASLAVTFNGLAAKGFGSASGLGLLGGLLILFIGHGLNFALAIMSGVVHGLRLNFIEFYKWGLPEEGTVFRAFARKEVQE</sequence>
<feature type="transmembrane region" description="Helical" evidence="8">
    <location>
        <begin position="430"/>
        <end position="448"/>
    </location>
</feature>
<evidence type="ECO:0000256" key="2">
    <source>
        <dbReference type="ARBA" id="ARBA00009904"/>
    </source>
</evidence>
<evidence type="ECO:0000256" key="5">
    <source>
        <dbReference type="ARBA" id="ARBA00022989"/>
    </source>
</evidence>
<feature type="transmembrane region" description="Helical" evidence="8">
    <location>
        <begin position="398"/>
        <end position="418"/>
    </location>
</feature>
<proteinExistence type="inferred from homology"/>